<proteinExistence type="predicted"/>
<organism evidence="2 3">
    <name type="scientific">Bombardia bombarda</name>
    <dbReference type="NCBI Taxonomy" id="252184"/>
    <lineage>
        <taxon>Eukaryota</taxon>
        <taxon>Fungi</taxon>
        <taxon>Dikarya</taxon>
        <taxon>Ascomycota</taxon>
        <taxon>Pezizomycotina</taxon>
        <taxon>Sordariomycetes</taxon>
        <taxon>Sordariomycetidae</taxon>
        <taxon>Sordariales</taxon>
        <taxon>Lasiosphaeriaceae</taxon>
        <taxon>Bombardia</taxon>
    </lineage>
</organism>
<dbReference type="Proteomes" id="UP001174934">
    <property type="component" value="Unassembled WGS sequence"/>
</dbReference>
<evidence type="ECO:0000256" key="1">
    <source>
        <dbReference type="SAM" id="MobiDB-lite"/>
    </source>
</evidence>
<accession>A0AA39XLG0</accession>
<keyword evidence="3" id="KW-1185">Reference proteome</keyword>
<evidence type="ECO:0000313" key="2">
    <source>
        <dbReference type="EMBL" id="KAK0636213.1"/>
    </source>
</evidence>
<feature type="region of interest" description="Disordered" evidence="1">
    <location>
        <begin position="49"/>
        <end position="71"/>
    </location>
</feature>
<gene>
    <name evidence="2" type="ORF">B0T17DRAFT_72092</name>
</gene>
<evidence type="ECO:0000313" key="3">
    <source>
        <dbReference type="Proteomes" id="UP001174934"/>
    </source>
</evidence>
<dbReference type="EMBL" id="JAULSR010000001">
    <property type="protein sequence ID" value="KAK0636213.1"/>
    <property type="molecule type" value="Genomic_DNA"/>
</dbReference>
<protein>
    <submittedName>
        <fullName evidence="2">Uncharacterized protein</fullName>
    </submittedName>
</protein>
<sequence>MDQRPLQPSSLDPSGMMVMAAMLLHPCSPVSMAVPTPALPLEIGRESMTPEHHHRALHSSSLKHSVPVTGSDKTLPRDCPSYMALWLLRVINIPLRAYFVGNTVVPQRAHTISGKHHQS</sequence>
<comment type="caution">
    <text evidence="2">The sequence shown here is derived from an EMBL/GenBank/DDBJ whole genome shotgun (WGS) entry which is preliminary data.</text>
</comment>
<dbReference type="AlphaFoldDB" id="A0AA39XLG0"/>
<name>A0AA39XLG0_9PEZI</name>
<reference evidence="2" key="1">
    <citation type="submission" date="2023-06" db="EMBL/GenBank/DDBJ databases">
        <title>Genome-scale phylogeny and comparative genomics of the fungal order Sordariales.</title>
        <authorList>
            <consortium name="Lawrence Berkeley National Laboratory"/>
            <person name="Hensen N."/>
            <person name="Bonometti L."/>
            <person name="Westerberg I."/>
            <person name="Brannstrom I.O."/>
            <person name="Guillou S."/>
            <person name="Cros-Aarteil S."/>
            <person name="Calhoun S."/>
            <person name="Haridas S."/>
            <person name="Kuo A."/>
            <person name="Mondo S."/>
            <person name="Pangilinan J."/>
            <person name="Riley R."/>
            <person name="LaButti K."/>
            <person name="Andreopoulos B."/>
            <person name="Lipzen A."/>
            <person name="Chen C."/>
            <person name="Yanf M."/>
            <person name="Daum C."/>
            <person name="Ng V."/>
            <person name="Clum A."/>
            <person name="Steindorff A."/>
            <person name="Ohm R."/>
            <person name="Martin F."/>
            <person name="Silar P."/>
            <person name="Natvig D."/>
            <person name="Lalanne C."/>
            <person name="Gautier V."/>
            <person name="Ament-velasquez S.L."/>
            <person name="Kruys A."/>
            <person name="Hutchinson M.I."/>
            <person name="Powell A.J."/>
            <person name="Barry K."/>
            <person name="Miller A.N."/>
            <person name="Grigoriev I.V."/>
            <person name="Debuchy R."/>
            <person name="Gladieux P."/>
            <person name="Thoren M.H."/>
            <person name="Johannesson H."/>
        </authorList>
    </citation>
    <scope>NUCLEOTIDE SEQUENCE</scope>
    <source>
        <strain evidence="2">SMH3391-2</strain>
    </source>
</reference>